<feature type="transmembrane region" description="Helical" evidence="7">
    <location>
        <begin position="377"/>
        <end position="400"/>
    </location>
</feature>
<accession>A0ABP4BWA6</accession>
<evidence type="ECO:0000256" key="3">
    <source>
        <dbReference type="ARBA" id="ARBA00022475"/>
    </source>
</evidence>
<dbReference type="InterPro" id="IPR010290">
    <property type="entry name" value="TM_effector"/>
</dbReference>
<feature type="transmembrane region" description="Helical" evidence="7">
    <location>
        <begin position="114"/>
        <end position="139"/>
    </location>
</feature>
<evidence type="ECO:0000256" key="6">
    <source>
        <dbReference type="ARBA" id="ARBA00023136"/>
    </source>
</evidence>
<dbReference type="PANTHER" id="PTHR23513:SF11">
    <property type="entry name" value="STAPHYLOFERRIN A TRANSPORTER"/>
    <property type="match status" value="1"/>
</dbReference>
<organism evidence="8 9">
    <name type="scientific">Actinocorallia libanotica</name>
    <dbReference type="NCBI Taxonomy" id="46162"/>
    <lineage>
        <taxon>Bacteria</taxon>
        <taxon>Bacillati</taxon>
        <taxon>Actinomycetota</taxon>
        <taxon>Actinomycetes</taxon>
        <taxon>Streptosporangiales</taxon>
        <taxon>Thermomonosporaceae</taxon>
        <taxon>Actinocorallia</taxon>
    </lineage>
</organism>
<comment type="subcellular location">
    <subcellularLocation>
        <location evidence="1">Cell membrane</location>
        <topology evidence="1">Multi-pass membrane protein</topology>
    </subcellularLocation>
</comment>
<protein>
    <submittedName>
        <fullName evidence="8">MFS transporter</fullName>
    </submittedName>
</protein>
<dbReference type="Pfam" id="PF05977">
    <property type="entry name" value="MFS_3"/>
    <property type="match status" value="1"/>
</dbReference>
<feature type="transmembrane region" description="Helical" evidence="7">
    <location>
        <begin position="317"/>
        <end position="340"/>
    </location>
</feature>
<keyword evidence="4 7" id="KW-0812">Transmembrane</keyword>
<evidence type="ECO:0000313" key="8">
    <source>
        <dbReference type="EMBL" id="GAA0956033.1"/>
    </source>
</evidence>
<name>A0ABP4BWA6_9ACTN</name>
<feature type="transmembrane region" description="Helical" evidence="7">
    <location>
        <begin position="160"/>
        <end position="181"/>
    </location>
</feature>
<keyword evidence="6 7" id="KW-0472">Membrane</keyword>
<dbReference type="Gene3D" id="1.20.1250.20">
    <property type="entry name" value="MFS general substrate transporter like domains"/>
    <property type="match status" value="1"/>
</dbReference>
<keyword evidence="2" id="KW-0813">Transport</keyword>
<keyword evidence="3" id="KW-1003">Cell membrane</keyword>
<feature type="transmembrane region" description="Helical" evidence="7">
    <location>
        <begin position="262"/>
        <end position="286"/>
    </location>
</feature>
<dbReference type="Proteomes" id="UP001500665">
    <property type="component" value="Unassembled WGS sequence"/>
</dbReference>
<dbReference type="EMBL" id="BAAAHH010000017">
    <property type="protein sequence ID" value="GAA0956033.1"/>
    <property type="molecule type" value="Genomic_DNA"/>
</dbReference>
<dbReference type="RefSeq" id="WP_344242539.1">
    <property type="nucleotide sequence ID" value="NZ_BAAAHH010000017.1"/>
</dbReference>
<keyword evidence="9" id="KW-1185">Reference proteome</keyword>
<comment type="caution">
    <text evidence="8">The sequence shown here is derived from an EMBL/GenBank/DDBJ whole genome shotgun (WGS) entry which is preliminary data.</text>
</comment>
<feature type="transmembrane region" description="Helical" evidence="7">
    <location>
        <begin position="27"/>
        <end position="49"/>
    </location>
</feature>
<dbReference type="InterPro" id="IPR036259">
    <property type="entry name" value="MFS_trans_sf"/>
</dbReference>
<evidence type="ECO:0000256" key="5">
    <source>
        <dbReference type="ARBA" id="ARBA00022989"/>
    </source>
</evidence>
<feature type="transmembrane region" description="Helical" evidence="7">
    <location>
        <begin position="88"/>
        <end position="108"/>
    </location>
</feature>
<feature type="transmembrane region" description="Helical" evidence="7">
    <location>
        <begin position="187"/>
        <end position="207"/>
    </location>
</feature>
<feature type="transmembrane region" description="Helical" evidence="7">
    <location>
        <begin position="352"/>
        <end position="371"/>
    </location>
</feature>
<evidence type="ECO:0000256" key="7">
    <source>
        <dbReference type="SAM" id="Phobius"/>
    </source>
</evidence>
<feature type="transmembrane region" description="Helical" evidence="7">
    <location>
        <begin position="55"/>
        <end position="76"/>
    </location>
</feature>
<proteinExistence type="predicted"/>
<evidence type="ECO:0000256" key="2">
    <source>
        <dbReference type="ARBA" id="ARBA00022448"/>
    </source>
</evidence>
<evidence type="ECO:0000313" key="9">
    <source>
        <dbReference type="Proteomes" id="UP001500665"/>
    </source>
</evidence>
<reference evidence="9" key="1">
    <citation type="journal article" date="2019" name="Int. J. Syst. Evol. Microbiol.">
        <title>The Global Catalogue of Microorganisms (GCM) 10K type strain sequencing project: providing services to taxonomists for standard genome sequencing and annotation.</title>
        <authorList>
            <consortium name="The Broad Institute Genomics Platform"/>
            <consortium name="The Broad Institute Genome Sequencing Center for Infectious Disease"/>
            <person name="Wu L."/>
            <person name="Ma J."/>
        </authorList>
    </citation>
    <scope>NUCLEOTIDE SEQUENCE [LARGE SCALE GENOMIC DNA]</scope>
    <source>
        <strain evidence="9">JCM 10696</strain>
    </source>
</reference>
<keyword evidence="5 7" id="KW-1133">Transmembrane helix</keyword>
<dbReference type="SUPFAM" id="SSF103473">
    <property type="entry name" value="MFS general substrate transporter"/>
    <property type="match status" value="1"/>
</dbReference>
<dbReference type="PANTHER" id="PTHR23513">
    <property type="entry name" value="INTEGRAL MEMBRANE EFFLUX PROTEIN-RELATED"/>
    <property type="match status" value="1"/>
</dbReference>
<evidence type="ECO:0000256" key="4">
    <source>
        <dbReference type="ARBA" id="ARBA00022692"/>
    </source>
</evidence>
<evidence type="ECO:0000256" key="1">
    <source>
        <dbReference type="ARBA" id="ARBA00004651"/>
    </source>
</evidence>
<sequence>MGRAGFKSRIDEAAAPLRRFPVFRRYLAARLVSQTGSSAAPIALAFAVLEIGGQAATIGLVLTAALVPQMLLMLAGGAIADRAPRDRIMVIAHLVSAATQLVVAVLLLTGRAEVWHLLAAAVLSGAVGGFVGPAAEGMVRQLVAKDHLREANATQRMVQNVVKVAAPALAGVGVAAAGAGWVLAYDAVTFLVAAWLLSRLRVPLTPIKRQKMWAALREGWADFASRRWLWIMVVQSALCCAPWLVGYQILGPVYTQEYLGGAAAWGLVMAVFSGGLIAGSVVVLLLRPRRVAVVACVAIACEALPLAALALHAPLPVLLAAVFLTGVGLDVSINTFAAFRQREIPLELQSRVAAYNLVGQQLLIPVGYLVAAPLADAVGLVPVLAGCAAVIVVCAFVPLLDGQVRAMRLPRVPAAPGGRSGSLMKKSPGLAE</sequence>
<dbReference type="CDD" id="cd06173">
    <property type="entry name" value="MFS_MefA_like"/>
    <property type="match status" value="1"/>
</dbReference>
<feature type="transmembrane region" description="Helical" evidence="7">
    <location>
        <begin position="291"/>
        <end position="311"/>
    </location>
</feature>
<gene>
    <name evidence="8" type="ORF">GCM10009550_41610</name>
</gene>
<feature type="transmembrane region" description="Helical" evidence="7">
    <location>
        <begin position="228"/>
        <end position="250"/>
    </location>
</feature>